<geneLocation type="plasmid" evidence="2">
    <name>pHRC017</name>
</geneLocation>
<sequence length="37" mass="4144">MTPDGVLARTMHNPAMMPVETQESAAVLSRRSFSRHM</sequence>
<protein>
    <submittedName>
        <fullName evidence="2">Uncharacterized protein</fullName>
    </submittedName>
</protein>
<organism evidence="2">
    <name type="scientific">Rhizobium meliloti</name>
    <name type="common">Ensifer meliloti</name>
    <name type="synonym">Sinorhizobium meliloti</name>
    <dbReference type="NCBI Taxonomy" id="382"/>
    <lineage>
        <taxon>Bacteria</taxon>
        <taxon>Pseudomonadati</taxon>
        <taxon>Pseudomonadota</taxon>
        <taxon>Alphaproteobacteria</taxon>
        <taxon>Hyphomicrobiales</taxon>
        <taxon>Rhizobiaceae</taxon>
        <taxon>Sinorhizobium/Ensifer group</taxon>
        <taxon>Sinorhizobium</taxon>
    </lineage>
</organism>
<evidence type="ECO:0000313" key="2">
    <source>
        <dbReference type="EMBL" id="AFJ91511.1"/>
    </source>
</evidence>
<accession>I2E1Z3</accession>
<gene>
    <name evidence="2" type="ORF">pHRC017_0446</name>
</gene>
<keyword evidence="2" id="KW-0614">Plasmid</keyword>
<name>I2E1Z3_RHIML</name>
<proteinExistence type="predicted"/>
<reference evidence="2" key="1">
    <citation type="journal article" date="2012" name="Mol. Plant Microbe Interact.">
        <title>Rhizobial plasmids that cause impaired symbiotic nitrogen fixation and enhanced host invasion.</title>
        <authorList>
            <person name="Crook M.B."/>
            <person name="Lindsay D.P."/>
            <person name="Biggs M.B."/>
            <person name="Bentley J.S."/>
            <person name="Price J.C."/>
            <person name="Clement S.C."/>
            <person name="Clement M.J."/>
            <person name="Long S.R."/>
            <person name="Griffitts J.S."/>
        </authorList>
    </citation>
    <scope>NUCLEOTIDE SEQUENCE</scope>
    <source>
        <strain evidence="2">C017</strain>
        <plasmid evidence="2">pHRC017</plasmid>
    </source>
</reference>
<dbReference type="EMBL" id="JQ665880">
    <property type="protein sequence ID" value="AFJ91511.1"/>
    <property type="molecule type" value="Genomic_DNA"/>
</dbReference>
<feature type="region of interest" description="Disordered" evidence="1">
    <location>
        <begin position="1"/>
        <end position="37"/>
    </location>
</feature>
<evidence type="ECO:0000256" key="1">
    <source>
        <dbReference type="SAM" id="MobiDB-lite"/>
    </source>
</evidence>
<dbReference type="AlphaFoldDB" id="I2E1Z3"/>